<feature type="non-terminal residue" evidence="1">
    <location>
        <position position="1"/>
    </location>
</feature>
<proteinExistence type="predicted"/>
<name>A0A0F9F7Z3_9ZZZZ</name>
<gene>
    <name evidence="1" type="ORF">LCGC14_1984080</name>
</gene>
<dbReference type="EMBL" id="LAZR01022258">
    <property type="protein sequence ID" value="KKL82509.1"/>
    <property type="molecule type" value="Genomic_DNA"/>
</dbReference>
<dbReference type="AlphaFoldDB" id="A0A0F9F7Z3"/>
<organism evidence="1">
    <name type="scientific">marine sediment metagenome</name>
    <dbReference type="NCBI Taxonomy" id="412755"/>
    <lineage>
        <taxon>unclassified sequences</taxon>
        <taxon>metagenomes</taxon>
        <taxon>ecological metagenomes</taxon>
    </lineage>
</organism>
<accession>A0A0F9F7Z3</accession>
<reference evidence="1" key="1">
    <citation type="journal article" date="2015" name="Nature">
        <title>Complex archaea that bridge the gap between prokaryotes and eukaryotes.</title>
        <authorList>
            <person name="Spang A."/>
            <person name="Saw J.H."/>
            <person name="Jorgensen S.L."/>
            <person name="Zaremba-Niedzwiedzka K."/>
            <person name="Martijn J."/>
            <person name="Lind A.E."/>
            <person name="van Eijk R."/>
            <person name="Schleper C."/>
            <person name="Guy L."/>
            <person name="Ettema T.J."/>
        </authorList>
    </citation>
    <scope>NUCLEOTIDE SEQUENCE</scope>
</reference>
<sequence>RGRHGLNHSTEFIRKYSCFIRVIERVFSVYQHCYMDVHEIISKGGECNER</sequence>
<protein>
    <submittedName>
        <fullName evidence="1">Uncharacterized protein</fullName>
    </submittedName>
</protein>
<comment type="caution">
    <text evidence="1">The sequence shown here is derived from an EMBL/GenBank/DDBJ whole genome shotgun (WGS) entry which is preliminary data.</text>
</comment>
<evidence type="ECO:0000313" key="1">
    <source>
        <dbReference type="EMBL" id="KKL82509.1"/>
    </source>
</evidence>